<dbReference type="InterPro" id="IPR000485">
    <property type="entry name" value="AsnC-type_HTH_dom"/>
</dbReference>
<dbReference type="EMBL" id="CP098755">
    <property type="protein sequence ID" value="USG63329.1"/>
    <property type="molecule type" value="Genomic_DNA"/>
</dbReference>
<dbReference type="PRINTS" id="PR00033">
    <property type="entry name" value="HTHASNC"/>
</dbReference>
<dbReference type="SMART" id="SM00345">
    <property type="entry name" value="HTH_GNTR"/>
    <property type="match status" value="1"/>
</dbReference>
<dbReference type="SUPFAM" id="SSF46785">
    <property type="entry name" value="Winged helix' DNA-binding domain"/>
    <property type="match status" value="1"/>
</dbReference>
<accession>A0ABY4W968</accession>
<reference evidence="5" key="1">
    <citation type="submission" date="2022-06" db="EMBL/GenBank/DDBJ databases">
        <title>Genome sequencing of Brevibacillus sp. BB3-R1.</title>
        <authorList>
            <person name="Heo J."/>
            <person name="Lee D."/>
            <person name="Won M."/>
            <person name="Han B.-H."/>
            <person name="Hong S.-B."/>
            <person name="Kwon S.-W."/>
        </authorList>
    </citation>
    <scope>NUCLEOTIDE SEQUENCE</scope>
    <source>
        <strain evidence="5">BB3-R1</strain>
    </source>
</reference>
<dbReference type="Pfam" id="PF07729">
    <property type="entry name" value="FCD"/>
    <property type="match status" value="1"/>
</dbReference>
<dbReference type="SUPFAM" id="SSF48008">
    <property type="entry name" value="GntR ligand-binding domain-like"/>
    <property type="match status" value="1"/>
</dbReference>
<dbReference type="InterPro" id="IPR008920">
    <property type="entry name" value="TF_FadR/GntR_C"/>
</dbReference>
<dbReference type="InterPro" id="IPR000524">
    <property type="entry name" value="Tscrpt_reg_HTH_GntR"/>
</dbReference>
<evidence type="ECO:0000259" key="4">
    <source>
        <dbReference type="PROSITE" id="PS50949"/>
    </source>
</evidence>
<dbReference type="InterPro" id="IPR011711">
    <property type="entry name" value="GntR_C"/>
</dbReference>
<keyword evidence="6" id="KW-1185">Reference proteome</keyword>
<dbReference type="Proteomes" id="UP001056500">
    <property type="component" value="Chromosome"/>
</dbReference>
<proteinExistence type="predicted"/>
<protein>
    <submittedName>
        <fullName evidence="5">GntR family transcriptional regulator</fullName>
    </submittedName>
</protein>
<dbReference type="PANTHER" id="PTHR43537:SF5">
    <property type="entry name" value="UXU OPERON TRANSCRIPTIONAL REGULATOR"/>
    <property type="match status" value="1"/>
</dbReference>
<dbReference type="Pfam" id="PF00392">
    <property type="entry name" value="GntR"/>
    <property type="match status" value="1"/>
</dbReference>
<dbReference type="PANTHER" id="PTHR43537">
    <property type="entry name" value="TRANSCRIPTIONAL REGULATOR, GNTR FAMILY"/>
    <property type="match status" value="1"/>
</dbReference>
<keyword evidence="1" id="KW-0805">Transcription regulation</keyword>
<keyword evidence="3" id="KW-0804">Transcription</keyword>
<dbReference type="Gene3D" id="1.10.10.10">
    <property type="entry name" value="Winged helix-like DNA-binding domain superfamily/Winged helix DNA-binding domain"/>
    <property type="match status" value="1"/>
</dbReference>
<keyword evidence="2" id="KW-0238">DNA-binding</keyword>
<evidence type="ECO:0000256" key="2">
    <source>
        <dbReference type="ARBA" id="ARBA00023125"/>
    </source>
</evidence>
<gene>
    <name evidence="5" type="ORF">NDK47_14145</name>
</gene>
<sequence length="216" mass="24139">MKIIKPLERPVLRDQIYEYLKKAIITLELAPGQRIKDSDLAADFGVSRTPVREALKRLEDEGLVESAPGSLTRISPIHMQEAKHAFTVVATLHALAARLAVPVMSEQDCADMEEKNRQLAKAMQEKNMIRAVEADDAFHQVFLEVCGNREIDLALERIVPKIRRLEFAKFSSLEGLRSVEQHVAIIEACKAQDAGKAAQLTEENWLSLGRVLTAES</sequence>
<dbReference type="InterPro" id="IPR036390">
    <property type="entry name" value="WH_DNA-bd_sf"/>
</dbReference>
<dbReference type="Gene3D" id="1.20.120.530">
    <property type="entry name" value="GntR ligand-binding domain-like"/>
    <property type="match status" value="1"/>
</dbReference>
<organism evidence="5 6">
    <name type="scientific">Brevibacillus ruminantium</name>
    <dbReference type="NCBI Taxonomy" id="2950604"/>
    <lineage>
        <taxon>Bacteria</taxon>
        <taxon>Bacillati</taxon>
        <taxon>Bacillota</taxon>
        <taxon>Bacilli</taxon>
        <taxon>Bacillales</taxon>
        <taxon>Paenibacillaceae</taxon>
        <taxon>Brevibacillus</taxon>
    </lineage>
</organism>
<evidence type="ECO:0000256" key="3">
    <source>
        <dbReference type="ARBA" id="ARBA00023163"/>
    </source>
</evidence>
<evidence type="ECO:0000313" key="6">
    <source>
        <dbReference type="Proteomes" id="UP001056500"/>
    </source>
</evidence>
<dbReference type="CDD" id="cd07377">
    <property type="entry name" value="WHTH_GntR"/>
    <property type="match status" value="1"/>
</dbReference>
<dbReference type="RefSeq" id="WP_251870411.1">
    <property type="nucleotide sequence ID" value="NZ_CP098755.1"/>
</dbReference>
<dbReference type="PRINTS" id="PR00035">
    <property type="entry name" value="HTHGNTR"/>
</dbReference>
<feature type="domain" description="HTH gntR-type" evidence="4">
    <location>
        <begin position="10"/>
        <end position="77"/>
    </location>
</feature>
<evidence type="ECO:0000256" key="1">
    <source>
        <dbReference type="ARBA" id="ARBA00023015"/>
    </source>
</evidence>
<dbReference type="PROSITE" id="PS50949">
    <property type="entry name" value="HTH_GNTR"/>
    <property type="match status" value="1"/>
</dbReference>
<evidence type="ECO:0000313" key="5">
    <source>
        <dbReference type="EMBL" id="USG63329.1"/>
    </source>
</evidence>
<name>A0ABY4W968_9BACL</name>
<dbReference type="SMART" id="SM00895">
    <property type="entry name" value="FCD"/>
    <property type="match status" value="1"/>
</dbReference>
<dbReference type="InterPro" id="IPR036388">
    <property type="entry name" value="WH-like_DNA-bd_sf"/>
</dbReference>